<accession>A0ABV9E0I0</accession>
<feature type="compositionally biased region" description="Basic and acidic residues" evidence="1">
    <location>
        <begin position="121"/>
        <end position="133"/>
    </location>
</feature>
<feature type="region of interest" description="Disordered" evidence="1">
    <location>
        <begin position="109"/>
        <end position="133"/>
    </location>
</feature>
<dbReference type="SUPFAM" id="SSF56399">
    <property type="entry name" value="ADP-ribosylation"/>
    <property type="match status" value="1"/>
</dbReference>
<dbReference type="Pfam" id="PF06108">
    <property type="entry name" value="DUF952"/>
    <property type="match status" value="1"/>
</dbReference>
<dbReference type="InterPro" id="IPR009297">
    <property type="entry name" value="DUF952"/>
</dbReference>
<proteinExistence type="predicted"/>
<comment type="caution">
    <text evidence="2">The sequence shown here is derived from an EMBL/GenBank/DDBJ whole genome shotgun (WGS) entry which is preliminary data.</text>
</comment>
<gene>
    <name evidence="2" type="ORF">ACFO4E_20470</name>
</gene>
<name>A0ABV9E0I0_9ACTN</name>
<evidence type="ECO:0000313" key="2">
    <source>
        <dbReference type="EMBL" id="MFC4564243.1"/>
    </source>
</evidence>
<dbReference type="Gene3D" id="3.20.170.20">
    <property type="entry name" value="Protein of unknown function DUF952"/>
    <property type="match status" value="1"/>
</dbReference>
<reference evidence="3" key="1">
    <citation type="journal article" date="2019" name="Int. J. Syst. Evol. Microbiol.">
        <title>The Global Catalogue of Microorganisms (GCM) 10K type strain sequencing project: providing services to taxonomists for standard genome sequencing and annotation.</title>
        <authorList>
            <consortium name="The Broad Institute Genomics Platform"/>
            <consortium name="The Broad Institute Genome Sequencing Center for Infectious Disease"/>
            <person name="Wu L."/>
            <person name="Ma J."/>
        </authorList>
    </citation>
    <scope>NUCLEOTIDE SEQUENCE [LARGE SCALE GENOMIC DNA]</scope>
    <source>
        <strain evidence="3">XZYJ18</strain>
    </source>
</reference>
<dbReference type="RefSeq" id="WP_378577167.1">
    <property type="nucleotide sequence ID" value="NZ_JBHSFQ010000022.1"/>
</dbReference>
<dbReference type="PANTHER" id="PTHR34129:SF1">
    <property type="entry name" value="DUF952 DOMAIN-CONTAINING PROTEIN"/>
    <property type="match status" value="1"/>
</dbReference>
<organism evidence="2 3">
    <name type="scientific">Nocardiopsis mangrovi</name>
    <dbReference type="NCBI Taxonomy" id="1179818"/>
    <lineage>
        <taxon>Bacteria</taxon>
        <taxon>Bacillati</taxon>
        <taxon>Actinomycetota</taxon>
        <taxon>Actinomycetes</taxon>
        <taxon>Streptosporangiales</taxon>
        <taxon>Nocardiopsidaceae</taxon>
        <taxon>Nocardiopsis</taxon>
    </lineage>
</organism>
<protein>
    <submittedName>
        <fullName evidence="2">DUF952 domain-containing protein</fullName>
    </submittedName>
</protein>
<sequence length="133" mass="13952">MAELLHLTELERWRDGDGDVTAASLATEGFVHASPDEATLLAVAGRFYADTAADLVVLVIDADLLGAEVRWEAAAPSPPPGVPAGTLFPHIYGPIPRAAVIGTATLRRGPDGVYTGLEPVDGARRDDGPLSRR</sequence>
<dbReference type="Proteomes" id="UP001595923">
    <property type="component" value="Unassembled WGS sequence"/>
</dbReference>
<dbReference type="EMBL" id="JBHSFQ010000022">
    <property type="protein sequence ID" value="MFC4564243.1"/>
    <property type="molecule type" value="Genomic_DNA"/>
</dbReference>
<evidence type="ECO:0000256" key="1">
    <source>
        <dbReference type="SAM" id="MobiDB-lite"/>
    </source>
</evidence>
<dbReference type="PANTHER" id="PTHR34129">
    <property type="entry name" value="BLR1139 PROTEIN"/>
    <property type="match status" value="1"/>
</dbReference>
<evidence type="ECO:0000313" key="3">
    <source>
        <dbReference type="Proteomes" id="UP001595923"/>
    </source>
</evidence>
<keyword evidence="3" id="KW-1185">Reference proteome</keyword>